<sequence>MSLQANIIPPANGQDPQGAIVLLHGWGANLHDLAPLGLALNLPEYQFIFPDAPFPHHTVPGGQMWYDLESENYFGLAESRQMLIDWLKSLESQTGVPLSRTILSGFSQGGAMILDVGVRIPVAGLVSMSGYLHAAPEPVGDRLPPMLIMHGSNDPVVPLQAARQAREMYLMLGASVKYHEFEMSHEICPQEITLMRNFIHQVISPKPTVEQSVDKS</sequence>
<comment type="similarity">
    <text evidence="1">Belongs to the AB hydrolase superfamily. AB hydrolase 2 family.</text>
</comment>
<dbReference type="AlphaFoldDB" id="A0AAU8JEC1"/>
<dbReference type="Gene3D" id="3.40.50.1820">
    <property type="entry name" value="alpha/beta hydrolase"/>
    <property type="match status" value="1"/>
</dbReference>
<evidence type="ECO:0000256" key="2">
    <source>
        <dbReference type="ARBA" id="ARBA00022801"/>
    </source>
</evidence>
<name>A0AAU8JEC1_9CYAN</name>
<dbReference type="EMBL" id="CP159837">
    <property type="protein sequence ID" value="XCM36525.1"/>
    <property type="molecule type" value="Genomic_DNA"/>
</dbReference>
<dbReference type="Pfam" id="PF02230">
    <property type="entry name" value="Abhydrolase_2"/>
    <property type="match status" value="1"/>
</dbReference>
<dbReference type="SUPFAM" id="SSF53474">
    <property type="entry name" value="alpha/beta-Hydrolases"/>
    <property type="match status" value="1"/>
</dbReference>
<organism evidence="4">
    <name type="scientific">Planktothricoides raciborskii GIHE-MW2</name>
    <dbReference type="NCBI Taxonomy" id="2792601"/>
    <lineage>
        <taxon>Bacteria</taxon>
        <taxon>Bacillati</taxon>
        <taxon>Cyanobacteriota</taxon>
        <taxon>Cyanophyceae</taxon>
        <taxon>Oscillatoriophycideae</taxon>
        <taxon>Oscillatoriales</taxon>
        <taxon>Oscillatoriaceae</taxon>
        <taxon>Planktothricoides</taxon>
    </lineage>
</organism>
<feature type="domain" description="Phospholipase/carboxylesterase/thioesterase" evidence="3">
    <location>
        <begin position="13"/>
        <end position="202"/>
    </location>
</feature>
<evidence type="ECO:0000259" key="3">
    <source>
        <dbReference type="Pfam" id="PF02230"/>
    </source>
</evidence>
<reference evidence="4" key="1">
    <citation type="submission" date="2024-07" db="EMBL/GenBank/DDBJ databases">
        <authorList>
            <person name="Kim Y.J."/>
            <person name="Jeong J.Y."/>
        </authorList>
    </citation>
    <scope>NUCLEOTIDE SEQUENCE</scope>
    <source>
        <strain evidence="4">GIHE-MW2</strain>
    </source>
</reference>
<evidence type="ECO:0000313" key="4">
    <source>
        <dbReference type="EMBL" id="XCM36525.1"/>
    </source>
</evidence>
<keyword evidence="2 4" id="KW-0378">Hydrolase</keyword>
<dbReference type="GO" id="GO:0016787">
    <property type="term" value="F:hydrolase activity"/>
    <property type="evidence" value="ECO:0007669"/>
    <property type="project" value="UniProtKB-KW"/>
</dbReference>
<dbReference type="PANTHER" id="PTHR10655:SF17">
    <property type="entry name" value="LYSOPHOSPHOLIPASE-LIKE PROTEIN 1"/>
    <property type="match status" value="1"/>
</dbReference>
<dbReference type="PANTHER" id="PTHR10655">
    <property type="entry name" value="LYSOPHOSPHOLIPASE-RELATED"/>
    <property type="match status" value="1"/>
</dbReference>
<dbReference type="InterPro" id="IPR029058">
    <property type="entry name" value="AB_hydrolase_fold"/>
</dbReference>
<gene>
    <name evidence="4" type="ORF">ABWT76_005289</name>
</gene>
<dbReference type="RefSeq" id="WP_054470138.1">
    <property type="nucleotide sequence ID" value="NZ_CP159837.1"/>
</dbReference>
<dbReference type="InterPro" id="IPR003140">
    <property type="entry name" value="PLipase/COase/thioEstase"/>
</dbReference>
<dbReference type="InterPro" id="IPR050565">
    <property type="entry name" value="LYPA1-2/EST-like"/>
</dbReference>
<accession>A0AAU8JEC1</accession>
<evidence type="ECO:0000256" key="1">
    <source>
        <dbReference type="ARBA" id="ARBA00006499"/>
    </source>
</evidence>
<proteinExistence type="inferred from homology"/>
<protein>
    <submittedName>
        <fullName evidence="4">Alpha/beta hydrolase</fullName>
    </submittedName>
</protein>